<proteinExistence type="inferred from homology"/>
<reference evidence="4" key="1">
    <citation type="submission" date="2018-02" db="EMBL/GenBank/DDBJ databases">
        <authorList>
            <person name="Hausmann B."/>
        </authorList>
    </citation>
    <scope>NUCLEOTIDE SEQUENCE [LARGE SCALE GENOMIC DNA]</scope>
    <source>
        <strain evidence="4">Peat soil MAG SbF1</strain>
    </source>
</reference>
<sequence length="171" mass="18919">MVAYALGCLLIIGALWLLAMATGWGLPYLLSVQGLEWFKANPWESAFVAGILLLLGLLLFVRPREGTDRAFLTSSKGGEVRISQDALQEIIARSAMVLTGVRQVQSSLRERETGLQIMVSCQFEQGVLIPQMSEELQAKVKQDVELYTGILVTEVKVLVRSLEKARSARVR</sequence>
<name>A0A2U3JVF4_9FIRM</name>
<organism evidence="3 4">
    <name type="scientific">Candidatus Desulfosporosinus infrequens</name>
    <dbReference type="NCBI Taxonomy" id="2043169"/>
    <lineage>
        <taxon>Bacteria</taxon>
        <taxon>Bacillati</taxon>
        <taxon>Bacillota</taxon>
        <taxon>Clostridia</taxon>
        <taxon>Eubacteriales</taxon>
        <taxon>Desulfitobacteriaceae</taxon>
        <taxon>Desulfosporosinus</taxon>
    </lineage>
</organism>
<dbReference type="AlphaFoldDB" id="A0A2U3JVF4"/>
<feature type="transmembrane region" description="Helical" evidence="2">
    <location>
        <begin position="45"/>
        <end position="61"/>
    </location>
</feature>
<comment type="similarity">
    <text evidence="1">Belongs to the asp23 family.</text>
</comment>
<keyword evidence="2" id="KW-0472">Membrane</keyword>
<evidence type="ECO:0008006" key="5">
    <source>
        <dbReference type="Google" id="ProtNLM"/>
    </source>
</evidence>
<dbReference type="NCBIfam" id="NF033218">
    <property type="entry name" value="anchor_AmaP"/>
    <property type="match status" value="1"/>
</dbReference>
<keyword evidence="2" id="KW-0812">Transmembrane</keyword>
<protein>
    <recommendedName>
        <fullName evidence="5">Alkaline shock response membrane anchor protein AmaP</fullName>
    </recommendedName>
</protein>
<dbReference type="Pfam" id="PF03780">
    <property type="entry name" value="Asp23"/>
    <property type="match status" value="1"/>
</dbReference>
<accession>A0A2U3JVF4</accession>
<dbReference type="InterPro" id="IPR005531">
    <property type="entry name" value="Asp23"/>
</dbReference>
<evidence type="ECO:0000313" key="3">
    <source>
        <dbReference type="EMBL" id="SPF31382.1"/>
    </source>
</evidence>
<gene>
    <name evidence="3" type="ORF">SBF1_100018</name>
</gene>
<dbReference type="Proteomes" id="UP000238916">
    <property type="component" value="Unassembled WGS sequence"/>
</dbReference>
<dbReference type="OrthoDB" id="1797561at2"/>
<evidence type="ECO:0000256" key="1">
    <source>
        <dbReference type="ARBA" id="ARBA00005721"/>
    </source>
</evidence>
<evidence type="ECO:0000313" key="4">
    <source>
        <dbReference type="Proteomes" id="UP000238916"/>
    </source>
</evidence>
<evidence type="ECO:0000256" key="2">
    <source>
        <dbReference type="SAM" id="Phobius"/>
    </source>
</evidence>
<keyword evidence="2" id="KW-1133">Transmembrane helix</keyword>
<dbReference type="EMBL" id="OMOF01000002">
    <property type="protein sequence ID" value="SPF31382.1"/>
    <property type="molecule type" value="Genomic_DNA"/>
</dbReference>